<dbReference type="AlphaFoldDB" id="A0A8R1EP89"/>
<keyword evidence="3" id="KW-1185">Reference proteome</keyword>
<proteinExistence type="predicted"/>
<evidence type="ECO:0000313" key="3">
    <source>
        <dbReference type="Proteomes" id="UP000005237"/>
    </source>
</evidence>
<dbReference type="EnsemblMetazoa" id="CJA38111.1">
    <property type="protein sequence ID" value="CJA38111.1"/>
    <property type="gene ID" value="WBGene00213958"/>
</dbReference>
<evidence type="ECO:0000256" key="1">
    <source>
        <dbReference type="SAM" id="Coils"/>
    </source>
</evidence>
<protein>
    <submittedName>
        <fullName evidence="2">Uncharacterized protein</fullName>
    </submittedName>
</protein>
<feature type="coiled-coil region" evidence="1">
    <location>
        <begin position="21"/>
        <end position="57"/>
    </location>
</feature>
<evidence type="ECO:0000313" key="2">
    <source>
        <dbReference type="EnsemblMetazoa" id="CJA38111.1"/>
    </source>
</evidence>
<sequence length="74" mass="8890">MILIRLDIFPIRHEIINSPKIPEVQRQKEAEAEEKRLLEVENEKLEAEERARKMSEMLKYQFERGAEESAHRND</sequence>
<name>A0A8R1EP89_CAEJA</name>
<accession>A0A8R1EP89</accession>
<organism evidence="2 3">
    <name type="scientific">Caenorhabditis japonica</name>
    <dbReference type="NCBI Taxonomy" id="281687"/>
    <lineage>
        <taxon>Eukaryota</taxon>
        <taxon>Metazoa</taxon>
        <taxon>Ecdysozoa</taxon>
        <taxon>Nematoda</taxon>
        <taxon>Chromadorea</taxon>
        <taxon>Rhabditida</taxon>
        <taxon>Rhabditina</taxon>
        <taxon>Rhabditomorpha</taxon>
        <taxon>Rhabditoidea</taxon>
        <taxon>Rhabditidae</taxon>
        <taxon>Peloderinae</taxon>
        <taxon>Caenorhabditis</taxon>
    </lineage>
</organism>
<keyword evidence="1" id="KW-0175">Coiled coil</keyword>
<dbReference type="Proteomes" id="UP000005237">
    <property type="component" value="Unassembled WGS sequence"/>
</dbReference>
<reference evidence="2" key="2">
    <citation type="submission" date="2022-06" db="UniProtKB">
        <authorList>
            <consortium name="EnsemblMetazoa"/>
        </authorList>
    </citation>
    <scope>IDENTIFICATION</scope>
    <source>
        <strain evidence="2">DF5081</strain>
    </source>
</reference>
<reference evidence="3" key="1">
    <citation type="submission" date="2010-08" db="EMBL/GenBank/DDBJ databases">
        <authorList>
            <consortium name="Caenorhabditis japonica Sequencing Consortium"/>
            <person name="Wilson R.K."/>
        </authorList>
    </citation>
    <scope>NUCLEOTIDE SEQUENCE [LARGE SCALE GENOMIC DNA]</scope>
    <source>
        <strain evidence="3">DF5081</strain>
    </source>
</reference>